<keyword evidence="2" id="KW-1185">Reference proteome</keyword>
<proteinExistence type="predicted"/>
<comment type="caution">
    <text evidence="1">The sequence shown here is derived from an EMBL/GenBank/DDBJ whole genome shotgun (WGS) entry which is preliminary data.</text>
</comment>
<reference evidence="1 2" key="1">
    <citation type="submission" date="2017-06" db="EMBL/GenBank/DDBJ databases">
        <title>Genome sequencing of cyanobaciteial culture collection at National Institute for Environmental Studies (NIES).</title>
        <authorList>
            <person name="Hirose Y."/>
            <person name="Shimura Y."/>
            <person name="Fujisawa T."/>
            <person name="Nakamura Y."/>
            <person name="Kawachi M."/>
        </authorList>
    </citation>
    <scope>NUCLEOTIDE SEQUENCE [LARGE SCALE GENOMIC DNA]</scope>
    <source>
        <strain evidence="1 2">NIES-4072</strain>
    </source>
</reference>
<dbReference type="Proteomes" id="UP000245124">
    <property type="component" value="Unassembled WGS sequence"/>
</dbReference>
<organism evidence="1 2">
    <name type="scientific">Nostoc commune NIES-4072</name>
    <dbReference type="NCBI Taxonomy" id="2005467"/>
    <lineage>
        <taxon>Bacteria</taxon>
        <taxon>Bacillati</taxon>
        <taxon>Cyanobacteriota</taxon>
        <taxon>Cyanophyceae</taxon>
        <taxon>Nostocales</taxon>
        <taxon>Nostocaceae</taxon>
        <taxon>Nostoc</taxon>
    </lineage>
</organism>
<gene>
    <name evidence="1" type="ORF">NIES4072_45930</name>
</gene>
<dbReference type="EMBL" id="BDUD01000001">
    <property type="protein sequence ID" value="GBG20911.1"/>
    <property type="molecule type" value="Genomic_DNA"/>
</dbReference>
<dbReference type="OrthoDB" id="5521818at2"/>
<name>A0A2R5FYI3_NOSCO</name>
<evidence type="ECO:0000313" key="2">
    <source>
        <dbReference type="Proteomes" id="UP000245124"/>
    </source>
</evidence>
<protein>
    <submittedName>
        <fullName evidence="1">Uncharacterized protein</fullName>
    </submittedName>
</protein>
<evidence type="ECO:0000313" key="1">
    <source>
        <dbReference type="EMBL" id="GBG20911.1"/>
    </source>
</evidence>
<accession>A0A2R5FYI3</accession>
<dbReference type="AlphaFoldDB" id="A0A2R5FYI3"/>
<sequence length="89" mass="10496">MGLIVVVVIISLSLVLIKLWSSQPRGKGSKPYFSDPKNRKLQKRLLILLNGDATTAERLLKQQRQRHQGESDEWYLEKVIYDLERDRRY</sequence>